<comment type="caution">
    <text evidence="2">The sequence shown here is derived from an EMBL/GenBank/DDBJ whole genome shotgun (WGS) entry which is preliminary data.</text>
</comment>
<evidence type="ECO:0000259" key="1">
    <source>
        <dbReference type="PROSITE" id="PS50836"/>
    </source>
</evidence>
<gene>
    <name evidence="2" type="ORF">MEDL_13161</name>
</gene>
<dbReference type="EMBL" id="CAJPWZ010000676">
    <property type="protein sequence ID" value="CAG2198394.1"/>
    <property type="molecule type" value="Genomic_DNA"/>
</dbReference>
<protein>
    <recommendedName>
        <fullName evidence="1">DOMON domain-containing protein</fullName>
    </recommendedName>
</protein>
<proteinExistence type="predicted"/>
<reference evidence="2" key="1">
    <citation type="submission" date="2021-03" db="EMBL/GenBank/DDBJ databases">
        <authorList>
            <person name="Bekaert M."/>
        </authorList>
    </citation>
    <scope>NUCLEOTIDE SEQUENCE</scope>
</reference>
<dbReference type="AlphaFoldDB" id="A0A8S3QRU9"/>
<name>A0A8S3QRU9_MYTED</name>
<dbReference type="GO" id="GO:1900449">
    <property type="term" value="P:regulation of glutamate receptor signaling pathway"/>
    <property type="evidence" value="ECO:0007669"/>
    <property type="project" value="InterPro"/>
</dbReference>
<dbReference type="OrthoDB" id="6372137at2759"/>
<dbReference type="PANTHER" id="PTHR46902">
    <property type="entry name" value="DOMON DOMAIN-CONTAINING PROTEIN FRRS1L"/>
    <property type="match status" value="1"/>
</dbReference>
<dbReference type="PANTHER" id="PTHR46902:SF1">
    <property type="entry name" value="DOMON DOMAIN-CONTAINING PROTEIN FRRS1L"/>
    <property type="match status" value="1"/>
</dbReference>
<keyword evidence="3" id="KW-1185">Reference proteome</keyword>
<dbReference type="InterPro" id="IPR042789">
    <property type="entry name" value="FRRS1L"/>
</dbReference>
<dbReference type="PROSITE" id="PS50836">
    <property type="entry name" value="DOMON"/>
    <property type="match status" value="1"/>
</dbReference>
<accession>A0A8S3QRU9</accession>
<evidence type="ECO:0000313" key="2">
    <source>
        <dbReference type="EMBL" id="CAG2198394.1"/>
    </source>
</evidence>
<dbReference type="GO" id="GO:0099072">
    <property type="term" value="P:regulation of postsynaptic membrane neurotransmitter receptor levels"/>
    <property type="evidence" value="ECO:0007669"/>
    <property type="project" value="TreeGrafter"/>
</dbReference>
<evidence type="ECO:0000313" key="3">
    <source>
        <dbReference type="Proteomes" id="UP000683360"/>
    </source>
</evidence>
<feature type="domain" description="DOMON" evidence="1">
    <location>
        <begin position="91"/>
        <end position="214"/>
    </location>
</feature>
<sequence length="270" mass="29345">MKYVVLVEIYKGNYQIGHSSVSLVEFGYTSIFNLLKKIKIEVTMTAIKTNFNVLVTCVLCFLIAANLVNCFSKDSACGDTHGCWGDCDGGCSFILMWTPAGSDGVHFSIKVSFSSFAHQWAAFAISTSKSMQNASATSCIVNSTGIPFLPENSYNAVSGHTNTIVTNPLDGLSDNSASYSNYNILTCALTRNNTNSDPQVFDLMTDYYILFAKGPATKEGTKLQHYFTATTDELVDFQSTKDLAGGVAMIKPFTSILIMLSVSQIVLFSM</sequence>
<dbReference type="InterPro" id="IPR005018">
    <property type="entry name" value="DOMON_domain"/>
</dbReference>
<organism evidence="2 3">
    <name type="scientific">Mytilus edulis</name>
    <name type="common">Blue mussel</name>
    <dbReference type="NCBI Taxonomy" id="6550"/>
    <lineage>
        <taxon>Eukaryota</taxon>
        <taxon>Metazoa</taxon>
        <taxon>Spiralia</taxon>
        <taxon>Lophotrochozoa</taxon>
        <taxon>Mollusca</taxon>
        <taxon>Bivalvia</taxon>
        <taxon>Autobranchia</taxon>
        <taxon>Pteriomorphia</taxon>
        <taxon>Mytilida</taxon>
        <taxon>Mytiloidea</taxon>
        <taxon>Mytilidae</taxon>
        <taxon>Mytilinae</taxon>
        <taxon>Mytilus</taxon>
    </lineage>
</organism>
<dbReference type="Proteomes" id="UP000683360">
    <property type="component" value="Unassembled WGS sequence"/>
</dbReference>